<proteinExistence type="predicted"/>
<reference evidence="1" key="2">
    <citation type="journal article" date="2015" name="Fish Shellfish Immunol.">
        <title>Early steps in the European eel (Anguilla anguilla)-Vibrio vulnificus interaction in the gills: Role of the RtxA13 toxin.</title>
        <authorList>
            <person name="Callol A."/>
            <person name="Pajuelo D."/>
            <person name="Ebbesson L."/>
            <person name="Teles M."/>
            <person name="MacKenzie S."/>
            <person name="Amaro C."/>
        </authorList>
    </citation>
    <scope>NUCLEOTIDE SEQUENCE</scope>
</reference>
<dbReference type="AlphaFoldDB" id="A0A0E9T1Y4"/>
<reference evidence="1" key="1">
    <citation type="submission" date="2014-11" db="EMBL/GenBank/DDBJ databases">
        <authorList>
            <person name="Amaro Gonzalez C."/>
        </authorList>
    </citation>
    <scope>NUCLEOTIDE SEQUENCE</scope>
</reference>
<dbReference type="EMBL" id="GBXM01061884">
    <property type="protein sequence ID" value="JAH46693.1"/>
    <property type="molecule type" value="Transcribed_RNA"/>
</dbReference>
<accession>A0A0E9T1Y4</accession>
<evidence type="ECO:0000313" key="1">
    <source>
        <dbReference type="EMBL" id="JAH46693.1"/>
    </source>
</evidence>
<protein>
    <submittedName>
        <fullName evidence="1">Uncharacterized protein</fullName>
    </submittedName>
</protein>
<name>A0A0E9T1Y4_ANGAN</name>
<organism evidence="1">
    <name type="scientific">Anguilla anguilla</name>
    <name type="common">European freshwater eel</name>
    <name type="synonym">Muraena anguilla</name>
    <dbReference type="NCBI Taxonomy" id="7936"/>
    <lineage>
        <taxon>Eukaryota</taxon>
        <taxon>Metazoa</taxon>
        <taxon>Chordata</taxon>
        <taxon>Craniata</taxon>
        <taxon>Vertebrata</taxon>
        <taxon>Euteleostomi</taxon>
        <taxon>Actinopterygii</taxon>
        <taxon>Neopterygii</taxon>
        <taxon>Teleostei</taxon>
        <taxon>Anguilliformes</taxon>
        <taxon>Anguillidae</taxon>
        <taxon>Anguilla</taxon>
    </lineage>
</organism>
<sequence>MVSVNCHSDDGQWGTSYL</sequence>